<dbReference type="PANTHER" id="PTHR30024:SF42">
    <property type="entry name" value="ALIPHATIC SULFONATES-BINDING PROTEIN-RELATED"/>
    <property type="match status" value="1"/>
</dbReference>
<name>A0AAE9N7K1_9BRAD</name>
<dbReference type="RefSeq" id="WP_257176829.1">
    <property type="nucleotide sequence ID" value="NZ_CP028989.1"/>
</dbReference>
<proteinExistence type="predicted"/>
<dbReference type="Proteomes" id="UP001058872">
    <property type="component" value="Chromosome"/>
</dbReference>
<dbReference type="AlphaFoldDB" id="A0AAE9N7K1"/>
<evidence type="ECO:0000313" key="4">
    <source>
        <dbReference type="Proteomes" id="UP001058872"/>
    </source>
</evidence>
<gene>
    <name evidence="3" type="ORF">DCM83_12875</name>
</gene>
<accession>A0AAE9N7K1</accession>
<keyword evidence="1" id="KW-0732">Signal</keyword>
<feature type="chain" id="PRO_5041979133" evidence="1">
    <location>
        <begin position="31"/>
        <end position="316"/>
    </location>
</feature>
<evidence type="ECO:0000259" key="2">
    <source>
        <dbReference type="Pfam" id="PF09084"/>
    </source>
</evidence>
<feature type="domain" description="SsuA/THI5-like" evidence="2">
    <location>
        <begin position="47"/>
        <end position="251"/>
    </location>
</feature>
<feature type="signal peptide" evidence="1">
    <location>
        <begin position="1"/>
        <end position="30"/>
    </location>
</feature>
<protein>
    <submittedName>
        <fullName evidence="3">Metal ABC transporter substrate-binding protein</fullName>
    </submittedName>
</protein>
<dbReference type="EMBL" id="CP028989">
    <property type="protein sequence ID" value="UUO66006.1"/>
    <property type="molecule type" value="Genomic_DNA"/>
</dbReference>
<evidence type="ECO:0000313" key="3">
    <source>
        <dbReference type="EMBL" id="UUO66006.1"/>
    </source>
</evidence>
<dbReference type="InterPro" id="IPR015168">
    <property type="entry name" value="SsuA/THI5"/>
</dbReference>
<reference evidence="3" key="1">
    <citation type="submission" date="2018-04" db="EMBL/GenBank/DDBJ databases">
        <title>Genomes of Endosymbiotic and Endophytic Bradyrhizobium Publication status.</title>
        <authorList>
            <person name="Guha S."/>
            <person name="Jorrin B."/>
            <person name="Sarkar M."/>
            <person name="Poole P.S."/>
            <person name="DasGupta M."/>
        </authorList>
    </citation>
    <scope>NUCLEOTIDE SEQUENCE</scope>
    <source>
        <strain evidence="3">WBOS16</strain>
    </source>
</reference>
<dbReference type="Gene3D" id="3.40.190.10">
    <property type="entry name" value="Periplasmic binding protein-like II"/>
    <property type="match status" value="2"/>
</dbReference>
<dbReference type="Pfam" id="PF09084">
    <property type="entry name" value="NMT1"/>
    <property type="match status" value="1"/>
</dbReference>
<dbReference type="PANTHER" id="PTHR30024">
    <property type="entry name" value="ALIPHATIC SULFONATES-BINDING PROTEIN-RELATED"/>
    <property type="match status" value="1"/>
</dbReference>
<sequence length="316" mass="34082">MQKRSALSSLARTSLAALAIQLAFAGIAAAQTKITIGVPPVPEFVLPMIAVEKGYFKDHGIDATIRIIPGGQSMPAALQSDSLQIAALSTASLIQVTDSGLDLVVVSGGAIASVDDTNYGIVAGANSGIEKPEDFIGKKIGTPGLGTFFHIMAREWFRRKGVDWRKITFVESTFPQLADLLKARTVDAVLSTNPFLQRAAAPGIGGKVFHIAADLPDRLPPFVYASSRAWADAHREAAAGFKLAMDKAVAFEQGDLPATLEIFGKYVKMPPEVLKMLTINKLDTNVTPQQVQLWADMMEKQDMLRNFKSPDALFRK</sequence>
<dbReference type="SUPFAM" id="SSF53850">
    <property type="entry name" value="Periplasmic binding protein-like II"/>
    <property type="match status" value="1"/>
</dbReference>
<evidence type="ECO:0000256" key="1">
    <source>
        <dbReference type="SAM" id="SignalP"/>
    </source>
</evidence>
<organism evidence="3 4">
    <name type="scientific">Bradyrhizobium betae</name>
    <dbReference type="NCBI Taxonomy" id="244734"/>
    <lineage>
        <taxon>Bacteria</taxon>
        <taxon>Pseudomonadati</taxon>
        <taxon>Pseudomonadota</taxon>
        <taxon>Alphaproteobacteria</taxon>
        <taxon>Hyphomicrobiales</taxon>
        <taxon>Nitrobacteraceae</taxon>
        <taxon>Bradyrhizobium</taxon>
    </lineage>
</organism>